<evidence type="ECO:0000259" key="3">
    <source>
        <dbReference type="PROSITE" id="PS50075"/>
    </source>
</evidence>
<feature type="domain" description="Carrier" evidence="3">
    <location>
        <begin position="4"/>
        <end position="81"/>
    </location>
</feature>
<protein>
    <recommendedName>
        <fullName evidence="3">Carrier domain-containing protein</fullName>
    </recommendedName>
</protein>
<dbReference type="Gene3D" id="1.10.1200.10">
    <property type="entry name" value="ACP-like"/>
    <property type="match status" value="1"/>
</dbReference>
<keyword evidence="5" id="KW-1185">Reference proteome</keyword>
<dbReference type="EMBL" id="BAAATA010000020">
    <property type="protein sequence ID" value="GAA2495407.1"/>
    <property type="molecule type" value="Genomic_DNA"/>
</dbReference>
<evidence type="ECO:0000256" key="1">
    <source>
        <dbReference type="ARBA" id="ARBA00022450"/>
    </source>
</evidence>
<accession>A0ABN3M3R4</accession>
<comment type="caution">
    <text evidence="4">The sequence shown here is derived from an EMBL/GenBank/DDBJ whole genome shotgun (WGS) entry which is preliminary data.</text>
</comment>
<dbReference type="SMART" id="SM00823">
    <property type="entry name" value="PKS_PP"/>
    <property type="match status" value="1"/>
</dbReference>
<dbReference type="InterPro" id="IPR009081">
    <property type="entry name" value="PP-bd_ACP"/>
</dbReference>
<dbReference type="PROSITE" id="PS50075">
    <property type="entry name" value="CARRIER"/>
    <property type="match status" value="1"/>
</dbReference>
<dbReference type="RefSeq" id="WP_344384090.1">
    <property type="nucleotide sequence ID" value="NZ_BAAATA010000020.1"/>
</dbReference>
<evidence type="ECO:0000313" key="5">
    <source>
        <dbReference type="Proteomes" id="UP001501358"/>
    </source>
</evidence>
<proteinExistence type="predicted"/>
<name>A0ABN3M3R4_9ACTN</name>
<evidence type="ECO:0000313" key="4">
    <source>
        <dbReference type="EMBL" id="GAA2495407.1"/>
    </source>
</evidence>
<gene>
    <name evidence="4" type="ORF">GCM10010406_34520</name>
</gene>
<keyword evidence="1" id="KW-0596">Phosphopantetheine</keyword>
<dbReference type="SUPFAM" id="SSF47336">
    <property type="entry name" value="ACP-like"/>
    <property type="match status" value="1"/>
</dbReference>
<evidence type="ECO:0000256" key="2">
    <source>
        <dbReference type="ARBA" id="ARBA00022553"/>
    </source>
</evidence>
<dbReference type="Proteomes" id="UP001501358">
    <property type="component" value="Unassembled WGS sequence"/>
</dbReference>
<sequence>MATNWDETYEKLVRAALTDYPPTAPLRADVPLPAHGLDSLGMVGLSSRLEDAYGIEFPDGALVPASFATPADLWRVVSGCLANR</sequence>
<reference evidence="4 5" key="1">
    <citation type="journal article" date="2019" name="Int. J. Syst. Evol. Microbiol.">
        <title>The Global Catalogue of Microorganisms (GCM) 10K type strain sequencing project: providing services to taxonomists for standard genome sequencing and annotation.</title>
        <authorList>
            <consortium name="The Broad Institute Genomics Platform"/>
            <consortium name="The Broad Institute Genome Sequencing Center for Infectious Disease"/>
            <person name="Wu L."/>
            <person name="Ma J."/>
        </authorList>
    </citation>
    <scope>NUCLEOTIDE SEQUENCE [LARGE SCALE GENOMIC DNA]</scope>
    <source>
        <strain evidence="4 5">JCM 6307</strain>
    </source>
</reference>
<dbReference type="Pfam" id="PF00550">
    <property type="entry name" value="PP-binding"/>
    <property type="match status" value="1"/>
</dbReference>
<dbReference type="InterPro" id="IPR020806">
    <property type="entry name" value="PKS_PP-bd"/>
</dbReference>
<dbReference type="InterPro" id="IPR036736">
    <property type="entry name" value="ACP-like_sf"/>
</dbReference>
<organism evidence="4 5">
    <name type="scientific">Streptomyces thermolineatus</name>
    <dbReference type="NCBI Taxonomy" id="44033"/>
    <lineage>
        <taxon>Bacteria</taxon>
        <taxon>Bacillati</taxon>
        <taxon>Actinomycetota</taxon>
        <taxon>Actinomycetes</taxon>
        <taxon>Kitasatosporales</taxon>
        <taxon>Streptomycetaceae</taxon>
        <taxon>Streptomyces</taxon>
    </lineage>
</organism>
<keyword evidence="2" id="KW-0597">Phosphoprotein</keyword>